<evidence type="ECO:0000256" key="2">
    <source>
        <dbReference type="ARBA" id="ARBA00013855"/>
    </source>
</evidence>
<reference evidence="10" key="1">
    <citation type="journal article" date="2019" name="Int. J. Syst. Evol. Microbiol.">
        <title>The Global Catalogue of Microorganisms (GCM) 10K type strain sequencing project: providing services to taxonomists for standard genome sequencing and annotation.</title>
        <authorList>
            <consortium name="The Broad Institute Genomics Platform"/>
            <consortium name="The Broad Institute Genome Sequencing Center for Infectious Disease"/>
            <person name="Wu L."/>
            <person name="Ma J."/>
        </authorList>
    </citation>
    <scope>NUCLEOTIDE SEQUENCE [LARGE SCALE GENOMIC DNA]</scope>
    <source>
        <strain evidence="10">CGMCC 1.13574</strain>
    </source>
</reference>
<comment type="function">
    <text evidence="5">Involved in formation and maintenance of cell shape.</text>
</comment>
<dbReference type="RefSeq" id="WP_377005266.1">
    <property type="nucleotide sequence ID" value="NZ_JBHSGG010000039.1"/>
</dbReference>
<keyword evidence="3 5" id="KW-0133">Cell shape</keyword>
<organism evidence="9 10">
    <name type="scientific">Coralloluteibacterium thermophilum</name>
    <dbReference type="NCBI Taxonomy" id="2707049"/>
    <lineage>
        <taxon>Bacteria</taxon>
        <taxon>Pseudomonadati</taxon>
        <taxon>Pseudomonadota</taxon>
        <taxon>Gammaproteobacteria</taxon>
        <taxon>Lysobacterales</taxon>
        <taxon>Lysobacteraceae</taxon>
        <taxon>Coralloluteibacterium</taxon>
    </lineage>
</organism>
<evidence type="ECO:0000259" key="8">
    <source>
        <dbReference type="Pfam" id="PF04085"/>
    </source>
</evidence>
<dbReference type="PIRSF" id="PIRSF038471">
    <property type="entry name" value="MreC"/>
    <property type="match status" value="1"/>
</dbReference>
<dbReference type="Proteomes" id="UP001595892">
    <property type="component" value="Unassembled WGS sequence"/>
</dbReference>
<dbReference type="PANTHER" id="PTHR34138:SF1">
    <property type="entry name" value="CELL SHAPE-DETERMINING PROTEIN MREC"/>
    <property type="match status" value="1"/>
</dbReference>
<evidence type="ECO:0000256" key="3">
    <source>
        <dbReference type="ARBA" id="ARBA00022960"/>
    </source>
</evidence>
<dbReference type="InterPro" id="IPR007221">
    <property type="entry name" value="MreC"/>
</dbReference>
<feature type="coiled-coil region" evidence="6">
    <location>
        <begin position="73"/>
        <end position="100"/>
    </location>
</feature>
<dbReference type="InterPro" id="IPR055342">
    <property type="entry name" value="MreC_beta-barrel_core"/>
</dbReference>
<comment type="caution">
    <text evidence="9">The sequence shown here is derived from an EMBL/GenBank/DDBJ whole genome shotgun (WGS) entry which is preliminary data.</text>
</comment>
<accession>A0ABV9NNI4</accession>
<dbReference type="Gene3D" id="2.40.10.340">
    <property type="entry name" value="Rod shape-determining protein MreC, domain 1"/>
    <property type="match status" value="1"/>
</dbReference>
<dbReference type="Pfam" id="PF04085">
    <property type="entry name" value="MreC"/>
    <property type="match status" value="1"/>
</dbReference>
<evidence type="ECO:0000256" key="7">
    <source>
        <dbReference type="SAM" id="MobiDB-lite"/>
    </source>
</evidence>
<dbReference type="InterPro" id="IPR042175">
    <property type="entry name" value="Cell/Rod_MreC_2"/>
</dbReference>
<keyword evidence="10" id="KW-1185">Reference proteome</keyword>
<evidence type="ECO:0000256" key="6">
    <source>
        <dbReference type="SAM" id="Coils"/>
    </source>
</evidence>
<evidence type="ECO:0000313" key="10">
    <source>
        <dbReference type="Proteomes" id="UP001595892"/>
    </source>
</evidence>
<dbReference type="NCBIfam" id="TIGR00219">
    <property type="entry name" value="mreC"/>
    <property type="match status" value="1"/>
</dbReference>
<comment type="similarity">
    <text evidence="1 5">Belongs to the MreC family.</text>
</comment>
<dbReference type="Gene3D" id="2.40.10.350">
    <property type="entry name" value="Rod shape-determining protein MreC, domain 2"/>
    <property type="match status" value="1"/>
</dbReference>
<feature type="region of interest" description="Disordered" evidence="7">
    <location>
        <begin position="276"/>
        <end position="313"/>
    </location>
</feature>
<dbReference type="PANTHER" id="PTHR34138">
    <property type="entry name" value="CELL SHAPE-DETERMINING PROTEIN MREC"/>
    <property type="match status" value="1"/>
</dbReference>
<dbReference type="InterPro" id="IPR042177">
    <property type="entry name" value="Cell/Rod_1"/>
</dbReference>
<name>A0ABV9NNI4_9GAMM</name>
<protein>
    <recommendedName>
        <fullName evidence="2 5">Cell shape-determining protein MreC</fullName>
    </recommendedName>
    <alternativeName>
        <fullName evidence="4 5">Cell shape protein MreC</fullName>
    </alternativeName>
</protein>
<gene>
    <name evidence="9" type="primary">mreC</name>
    <name evidence="9" type="ORF">ACFO3Q_13550</name>
</gene>
<proteinExistence type="inferred from homology"/>
<sequence>MPTANSARLADASGTLKLLAYLAAAVVLMAADHRGGWLHEARRQAAVLAEPVWWLAALPGRAFTSAHDTLNTHGDLREENARLRRDLQIANARLSRMQAVGQENARLRELLNGTRGYRLNVQLASIVDIDLDPYRRRVVLDLGRSAGLEPGQALIDAGGLVGQLIEVGPRRSTALLVTDPDHAVPVQVVRSGLRLVVDGTAAPDRLEARNVPQSGDIQVGDELVTSGIGGRFPAGFPVGTVTGLRHDDSRSFVIAEVRPAARIARSGEVLVVSNLPAEPEVGPPDPRLRVVPDAESPAVAREGEPLSGGEGAR</sequence>
<evidence type="ECO:0000256" key="5">
    <source>
        <dbReference type="PIRNR" id="PIRNR038471"/>
    </source>
</evidence>
<evidence type="ECO:0000256" key="1">
    <source>
        <dbReference type="ARBA" id="ARBA00009369"/>
    </source>
</evidence>
<dbReference type="EMBL" id="JBHSGG010000039">
    <property type="protein sequence ID" value="MFC4729194.1"/>
    <property type="molecule type" value="Genomic_DNA"/>
</dbReference>
<feature type="domain" description="Rod shape-determining protein MreC beta-barrel core" evidence="8">
    <location>
        <begin position="126"/>
        <end position="272"/>
    </location>
</feature>
<keyword evidence="6" id="KW-0175">Coiled coil</keyword>
<evidence type="ECO:0000256" key="4">
    <source>
        <dbReference type="ARBA" id="ARBA00032089"/>
    </source>
</evidence>
<evidence type="ECO:0000313" key="9">
    <source>
        <dbReference type="EMBL" id="MFC4729194.1"/>
    </source>
</evidence>